<comment type="caution">
    <text evidence="1">The sequence shown here is derived from an EMBL/GenBank/DDBJ whole genome shotgun (WGS) entry which is preliminary data.</text>
</comment>
<sequence>MINKFSSGFLVFHCRRRSLVPQPYPPLVGTVAIATASLLHLRQPSTILPMESSNFSFSSLLFSSPLFSSLLLSSPLFRFLVGRTLFLSLGIQLDLINWMAIR</sequence>
<dbReference type="AlphaFoldDB" id="A0AAV0F3X9"/>
<gene>
    <name evidence="1" type="ORF">CEPIT_LOCUS30419</name>
</gene>
<keyword evidence="2" id="KW-1185">Reference proteome</keyword>
<name>A0AAV0F3X9_9ASTE</name>
<organism evidence="1 2">
    <name type="scientific">Cuscuta epithymum</name>
    <dbReference type="NCBI Taxonomy" id="186058"/>
    <lineage>
        <taxon>Eukaryota</taxon>
        <taxon>Viridiplantae</taxon>
        <taxon>Streptophyta</taxon>
        <taxon>Embryophyta</taxon>
        <taxon>Tracheophyta</taxon>
        <taxon>Spermatophyta</taxon>
        <taxon>Magnoliopsida</taxon>
        <taxon>eudicotyledons</taxon>
        <taxon>Gunneridae</taxon>
        <taxon>Pentapetalae</taxon>
        <taxon>asterids</taxon>
        <taxon>lamiids</taxon>
        <taxon>Solanales</taxon>
        <taxon>Convolvulaceae</taxon>
        <taxon>Cuscuteae</taxon>
        <taxon>Cuscuta</taxon>
        <taxon>Cuscuta subgen. Cuscuta</taxon>
    </lineage>
</organism>
<evidence type="ECO:0000313" key="2">
    <source>
        <dbReference type="Proteomes" id="UP001152523"/>
    </source>
</evidence>
<dbReference type="Proteomes" id="UP001152523">
    <property type="component" value="Unassembled WGS sequence"/>
</dbReference>
<protein>
    <submittedName>
        <fullName evidence="1">Uncharacterized protein</fullName>
    </submittedName>
</protein>
<accession>A0AAV0F3X9</accession>
<evidence type="ECO:0000313" key="1">
    <source>
        <dbReference type="EMBL" id="CAH9130165.1"/>
    </source>
</evidence>
<proteinExistence type="predicted"/>
<dbReference type="EMBL" id="CAMAPF010000958">
    <property type="protein sequence ID" value="CAH9130165.1"/>
    <property type="molecule type" value="Genomic_DNA"/>
</dbReference>
<reference evidence="1" key="1">
    <citation type="submission" date="2022-07" db="EMBL/GenBank/DDBJ databases">
        <authorList>
            <person name="Macas J."/>
            <person name="Novak P."/>
            <person name="Neumann P."/>
        </authorList>
    </citation>
    <scope>NUCLEOTIDE SEQUENCE</scope>
</reference>